<protein>
    <submittedName>
        <fullName evidence="1">Uncharacterized protein</fullName>
    </submittedName>
</protein>
<accession>S4PM25</accession>
<sequence length="69" mass="7806">AYQAAVGQRGKLFFSYKRHCFFPDCDNNRLRMTINFSCTSNSTVGARPMSSRSPRRHLVTYAPTTDPSS</sequence>
<feature type="non-terminal residue" evidence="1">
    <location>
        <position position="1"/>
    </location>
</feature>
<dbReference type="EMBL" id="GAIX01001577">
    <property type="protein sequence ID" value="JAA90983.1"/>
    <property type="molecule type" value="Transcribed_RNA"/>
</dbReference>
<dbReference type="AlphaFoldDB" id="S4PM25"/>
<evidence type="ECO:0000313" key="1">
    <source>
        <dbReference type="EMBL" id="JAA90983.1"/>
    </source>
</evidence>
<organism evidence="1">
    <name type="scientific">Pararge aegeria</name>
    <name type="common">speckled wood butterfly</name>
    <dbReference type="NCBI Taxonomy" id="116150"/>
    <lineage>
        <taxon>Eukaryota</taxon>
        <taxon>Metazoa</taxon>
        <taxon>Ecdysozoa</taxon>
        <taxon>Arthropoda</taxon>
        <taxon>Hexapoda</taxon>
        <taxon>Insecta</taxon>
        <taxon>Pterygota</taxon>
        <taxon>Neoptera</taxon>
        <taxon>Endopterygota</taxon>
        <taxon>Lepidoptera</taxon>
        <taxon>Glossata</taxon>
        <taxon>Ditrysia</taxon>
        <taxon>Papilionoidea</taxon>
        <taxon>Nymphalidae</taxon>
        <taxon>Satyrinae</taxon>
        <taxon>Satyrini</taxon>
        <taxon>Parargina</taxon>
        <taxon>Pararge</taxon>
    </lineage>
</organism>
<reference evidence="1" key="2">
    <citation type="submission" date="2013-05" db="EMBL/GenBank/DDBJ databases">
        <authorList>
            <person name="Carter J.-M."/>
            <person name="Baker S.C."/>
            <person name="Pink R."/>
            <person name="Carter D.R.F."/>
            <person name="Collins A."/>
            <person name="Tomlin J."/>
            <person name="Gibbs M."/>
            <person name="Breuker C.J."/>
        </authorList>
    </citation>
    <scope>NUCLEOTIDE SEQUENCE</scope>
    <source>
        <tissue evidence="1">Ovary</tissue>
    </source>
</reference>
<name>S4PM25_9NEOP</name>
<reference evidence="1" key="1">
    <citation type="journal article" date="2013" name="BMC Genomics">
        <title>Unscrambling butterfly oogenesis.</title>
        <authorList>
            <person name="Carter J.M."/>
            <person name="Baker S.C."/>
            <person name="Pink R."/>
            <person name="Carter D.R."/>
            <person name="Collins A."/>
            <person name="Tomlin J."/>
            <person name="Gibbs M."/>
            <person name="Breuker C.J."/>
        </authorList>
    </citation>
    <scope>NUCLEOTIDE SEQUENCE</scope>
    <source>
        <tissue evidence="1">Ovary</tissue>
    </source>
</reference>
<feature type="non-terminal residue" evidence="1">
    <location>
        <position position="69"/>
    </location>
</feature>
<proteinExistence type="predicted"/>